<dbReference type="SMART" id="SM01204">
    <property type="entry name" value="FIST_C"/>
    <property type="match status" value="1"/>
</dbReference>
<dbReference type="PANTHER" id="PTHR40252:SF2">
    <property type="entry name" value="BLR0328 PROTEIN"/>
    <property type="match status" value="1"/>
</dbReference>
<gene>
    <name evidence="3" type="ORF">CLV84_0786</name>
</gene>
<dbReference type="Proteomes" id="UP000237662">
    <property type="component" value="Unassembled WGS sequence"/>
</dbReference>
<proteinExistence type="predicted"/>
<organism evidence="3 4">
    <name type="scientific">Neolewinella xylanilytica</name>
    <dbReference type="NCBI Taxonomy" id="1514080"/>
    <lineage>
        <taxon>Bacteria</taxon>
        <taxon>Pseudomonadati</taxon>
        <taxon>Bacteroidota</taxon>
        <taxon>Saprospiria</taxon>
        <taxon>Saprospirales</taxon>
        <taxon>Lewinellaceae</taxon>
        <taxon>Neolewinella</taxon>
    </lineage>
</organism>
<evidence type="ECO:0000313" key="3">
    <source>
        <dbReference type="EMBL" id="PPK87833.1"/>
    </source>
</evidence>
<accession>A0A2S6I8L8</accession>
<reference evidence="3 4" key="1">
    <citation type="submission" date="2018-02" db="EMBL/GenBank/DDBJ databases">
        <title>Genomic Encyclopedia of Archaeal and Bacterial Type Strains, Phase II (KMG-II): from individual species to whole genera.</title>
        <authorList>
            <person name="Goeker M."/>
        </authorList>
    </citation>
    <scope>NUCLEOTIDE SEQUENCE [LARGE SCALE GENOMIC DNA]</scope>
    <source>
        <strain evidence="3 4">DSM 29526</strain>
    </source>
</reference>
<dbReference type="SMART" id="SM00897">
    <property type="entry name" value="FIST"/>
    <property type="match status" value="1"/>
</dbReference>
<keyword evidence="4" id="KW-1185">Reference proteome</keyword>
<evidence type="ECO:0000259" key="1">
    <source>
        <dbReference type="SMART" id="SM00897"/>
    </source>
</evidence>
<comment type="caution">
    <text evidence="3">The sequence shown here is derived from an EMBL/GenBank/DDBJ whole genome shotgun (WGS) entry which is preliminary data.</text>
</comment>
<dbReference type="Pfam" id="PF08495">
    <property type="entry name" value="FIST"/>
    <property type="match status" value="1"/>
</dbReference>
<dbReference type="AlphaFoldDB" id="A0A2S6I8L8"/>
<dbReference type="Pfam" id="PF10442">
    <property type="entry name" value="FIST_C"/>
    <property type="match status" value="1"/>
</dbReference>
<evidence type="ECO:0008006" key="5">
    <source>
        <dbReference type="Google" id="ProtNLM"/>
    </source>
</evidence>
<dbReference type="InterPro" id="IPR019494">
    <property type="entry name" value="FIST_C"/>
</dbReference>
<dbReference type="OrthoDB" id="9770435at2"/>
<name>A0A2S6I8L8_9BACT</name>
<sequence length="375" mass="40364">MKHQQYIVRTPQELPASPDPSVDLVLGFGNKALLECGSIYSRLQALYQNATVGLCSTAGEIYGGEVSDRSLSVLTLSFAHTRVRHRGVLTEAFADSFAAGQALVTDLEADDLQLIILLSDGALVNGSELVKGIQSVIPDRIPITGGLAGDGADFQYTLVGLNEEPRRGRIVAIGLYGNRLKVAHGSCGGWQPFGVQRVVTKSSGNELFEIDGKNALAIYKRYLGNHAADLPGSALHFPLSMEQEDGGYLVRSILKIDEERQSMIFAGDLPEGSRVRFMMANLDRLTEAASTAARLALATEKAITPQVAILISCLGRRVVLGDRVDEEVEAVREVFGPDTVLTGYYSYGEISPLLNGGPCALHNQTMTITCLEELP</sequence>
<protein>
    <recommendedName>
        <fullName evidence="5">Histidine kinase</fullName>
    </recommendedName>
</protein>
<evidence type="ECO:0000313" key="4">
    <source>
        <dbReference type="Proteomes" id="UP000237662"/>
    </source>
</evidence>
<dbReference type="PANTHER" id="PTHR40252">
    <property type="entry name" value="BLR0328 PROTEIN"/>
    <property type="match status" value="1"/>
</dbReference>
<dbReference type="EMBL" id="PTJC01000005">
    <property type="protein sequence ID" value="PPK87833.1"/>
    <property type="molecule type" value="Genomic_DNA"/>
</dbReference>
<dbReference type="RefSeq" id="WP_104418414.1">
    <property type="nucleotide sequence ID" value="NZ_PTJC01000005.1"/>
</dbReference>
<dbReference type="InterPro" id="IPR013702">
    <property type="entry name" value="FIST_domain_N"/>
</dbReference>
<feature type="domain" description="FIST" evidence="1">
    <location>
        <begin position="20"/>
        <end position="214"/>
    </location>
</feature>
<evidence type="ECO:0000259" key="2">
    <source>
        <dbReference type="SMART" id="SM01204"/>
    </source>
</evidence>
<feature type="domain" description="FIST C-domain" evidence="2">
    <location>
        <begin position="215"/>
        <end position="353"/>
    </location>
</feature>